<evidence type="ECO:0000256" key="4">
    <source>
        <dbReference type="ARBA" id="ARBA00022741"/>
    </source>
</evidence>
<dbReference type="PROSITE" id="PS01012">
    <property type="entry name" value="FOLYLPOLYGLU_SYNT_2"/>
    <property type="match status" value="1"/>
</dbReference>
<dbReference type="GO" id="GO:0005737">
    <property type="term" value="C:cytoplasm"/>
    <property type="evidence" value="ECO:0007669"/>
    <property type="project" value="TreeGrafter"/>
</dbReference>
<dbReference type="SUPFAM" id="SSF53244">
    <property type="entry name" value="MurD-like peptide ligases, peptide-binding domain"/>
    <property type="match status" value="1"/>
</dbReference>
<comment type="similarity">
    <text evidence="1">Belongs to the folylpolyglutamate synthase family.</text>
</comment>
<protein>
    <recommendedName>
        <fullName evidence="7">Mur ligase central domain-containing protein</fullName>
    </recommendedName>
</protein>
<dbReference type="Pfam" id="PF08245">
    <property type="entry name" value="Mur_ligase_M"/>
    <property type="match status" value="1"/>
</dbReference>
<dbReference type="InterPro" id="IPR036565">
    <property type="entry name" value="Mur-like_cat_sf"/>
</dbReference>
<dbReference type="InterPro" id="IPR036615">
    <property type="entry name" value="Mur_ligase_C_dom_sf"/>
</dbReference>
<dbReference type="PANTHER" id="PTHR11136:SF0">
    <property type="entry name" value="DIHYDROFOLATE SYNTHETASE-RELATED"/>
    <property type="match status" value="1"/>
</dbReference>
<dbReference type="AlphaFoldDB" id="A0A1F5ICM3"/>
<keyword evidence="3" id="KW-0479">Metal-binding</keyword>
<evidence type="ECO:0000259" key="7">
    <source>
        <dbReference type="Pfam" id="PF08245"/>
    </source>
</evidence>
<dbReference type="Gene3D" id="3.40.1190.10">
    <property type="entry name" value="Mur-like, catalytic domain"/>
    <property type="match status" value="1"/>
</dbReference>
<proteinExistence type="inferred from homology"/>
<reference evidence="8 9" key="1">
    <citation type="journal article" date="2016" name="Nat. Commun.">
        <title>Thousands of microbial genomes shed light on interconnected biogeochemical processes in an aquifer system.</title>
        <authorList>
            <person name="Anantharaman K."/>
            <person name="Brown C.T."/>
            <person name="Hug L.A."/>
            <person name="Sharon I."/>
            <person name="Castelle C.J."/>
            <person name="Probst A.J."/>
            <person name="Thomas B.C."/>
            <person name="Singh A."/>
            <person name="Wilkins M.J."/>
            <person name="Karaoz U."/>
            <person name="Brodie E.L."/>
            <person name="Williams K.H."/>
            <person name="Hubbard S.S."/>
            <person name="Banfield J.F."/>
        </authorList>
    </citation>
    <scope>NUCLEOTIDE SEQUENCE [LARGE SCALE GENOMIC DNA]</scope>
</reference>
<evidence type="ECO:0000256" key="1">
    <source>
        <dbReference type="ARBA" id="ARBA00008276"/>
    </source>
</evidence>
<dbReference type="GO" id="GO:0004326">
    <property type="term" value="F:tetrahydrofolylpolyglutamate synthase activity"/>
    <property type="evidence" value="ECO:0007669"/>
    <property type="project" value="InterPro"/>
</dbReference>
<evidence type="ECO:0000256" key="6">
    <source>
        <dbReference type="ARBA" id="ARBA00022842"/>
    </source>
</evidence>
<sequence>MFKDYYACRAWLESFIPQTYSKKNLGLERIEYLLKLLGNPEKKFKSVHVGGTSGKGSTAYYIARLLEQANRDQRPETRKMNSGNWQPASLAKRGELQTGNLKVGLHLSPHLTYIGERMQIFRSQKFRGGPIPVDRLISLISQIRPIVESMKASRVGLPSYFEILVAASFKYFAQEKVDFAVVEVGLGGKYDATNILRPQITLITNVGLDHTEILGKTIEKIAEEKAGIIKAATTEGTEFKTENTENRSANTVVTGATGKALKVIEKVARLASAPLISLGGEPRWTKAKNAPLIKVNTQLGVKPLKSDINLYERLPNDILRYMGKSFAFSSKILAFLAVSSLGIKVKKEVVKQAFEKGLEARLEEIEQGVILDGAHNTDKMRFLIEFIKNQKPETRNQKLTLVVAFKRGKDWKKMLDLLIKNLPVKKVIATEFNAPTDMGFFASVDACEIAAYVRRQGVSLTGVYSNSQEAVFEAINSVVIASEDKQSKKEIAASFDKLRTRNDGRLVLVTGSLYLVGEARTLWKLPEF</sequence>
<dbReference type="GO" id="GO:0046872">
    <property type="term" value="F:metal ion binding"/>
    <property type="evidence" value="ECO:0007669"/>
    <property type="project" value="UniProtKB-KW"/>
</dbReference>
<evidence type="ECO:0000313" key="8">
    <source>
        <dbReference type="EMBL" id="OGE14070.1"/>
    </source>
</evidence>
<gene>
    <name evidence="8" type="ORF">A3G14_04810</name>
</gene>
<name>A0A1F5ICM3_9BACT</name>
<accession>A0A1F5ICM3</accession>
<keyword evidence="2" id="KW-0436">Ligase</keyword>
<evidence type="ECO:0000256" key="3">
    <source>
        <dbReference type="ARBA" id="ARBA00022723"/>
    </source>
</evidence>
<evidence type="ECO:0000313" key="9">
    <source>
        <dbReference type="Proteomes" id="UP000177300"/>
    </source>
</evidence>
<comment type="caution">
    <text evidence="8">The sequence shown here is derived from an EMBL/GenBank/DDBJ whole genome shotgun (WGS) entry which is preliminary data.</text>
</comment>
<dbReference type="PANTHER" id="PTHR11136">
    <property type="entry name" value="FOLYLPOLYGLUTAMATE SYNTHASE-RELATED"/>
    <property type="match status" value="1"/>
</dbReference>
<evidence type="ECO:0000256" key="2">
    <source>
        <dbReference type="ARBA" id="ARBA00022598"/>
    </source>
</evidence>
<feature type="domain" description="Mur ligase central" evidence="7">
    <location>
        <begin position="163"/>
        <end position="254"/>
    </location>
</feature>
<dbReference type="Proteomes" id="UP000177300">
    <property type="component" value="Unassembled WGS sequence"/>
</dbReference>
<dbReference type="SUPFAM" id="SSF53623">
    <property type="entry name" value="MurD-like peptide ligases, catalytic domain"/>
    <property type="match status" value="1"/>
</dbReference>
<keyword evidence="6" id="KW-0460">Magnesium</keyword>
<dbReference type="GO" id="GO:0005524">
    <property type="term" value="F:ATP binding"/>
    <property type="evidence" value="ECO:0007669"/>
    <property type="project" value="UniProtKB-KW"/>
</dbReference>
<dbReference type="InterPro" id="IPR013221">
    <property type="entry name" value="Mur_ligase_cen"/>
</dbReference>
<dbReference type="EMBL" id="MFBY01000009">
    <property type="protein sequence ID" value="OGE14070.1"/>
    <property type="molecule type" value="Genomic_DNA"/>
</dbReference>
<dbReference type="InterPro" id="IPR001645">
    <property type="entry name" value="Folylpolyglutamate_synth"/>
</dbReference>
<dbReference type="GO" id="GO:0008841">
    <property type="term" value="F:dihydrofolate synthase activity"/>
    <property type="evidence" value="ECO:0007669"/>
    <property type="project" value="TreeGrafter"/>
</dbReference>
<dbReference type="NCBIfam" id="TIGR01499">
    <property type="entry name" value="folC"/>
    <property type="match status" value="1"/>
</dbReference>
<organism evidence="8 9">
    <name type="scientific">Candidatus Curtissbacteria bacterium RIFCSPLOWO2_12_FULL_38_9</name>
    <dbReference type="NCBI Taxonomy" id="1797735"/>
    <lineage>
        <taxon>Bacteria</taxon>
        <taxon>Candidatus Curtissiibacteriota</taxon>
    </lineage>
</organism>
<evidence type="ECO:0000256" key="5">
    <source>
        <dbReference type="ARBA" id="ARBA00022840"/>
    </source>
</evidence>
<keyword evidence="4" id="KW-0547">Nucleotide-binding</keyword>
<dbReference type="InterPro" id="IPR018109">
    <property type="entry name" value="Folylpolyglutamate_synth_CS"/>
</dbReference>
<keyword evidence="5" id="KW-0067">ATP-binding</keyword>
<dbReference type="Gene3D" id="3.90.190.20">
    <property type="entry name" value="Mur ligase, C-terminal domain"/>
    <property type="match status" value="1"/>
</dbReference>